<accession>A0A6A6U1I1</accession>
<dbReference type="Proteomes" id="UP000799302">
    <property type="component" value="Unassembled WGS sequence"/>
</dbReference>
<dbReference type="OrthoDB" id="654211at2759"/>
<feature type="region of interest" description="Disordered" evidence="8">
    <location>
        <begin position="147"/>
        <end position="170"/>
    </location>
</feature>
<feature type="domain" description="C2H2-type" evidence="9">
    <location>
        <begin position="39"/>
        <end position="66"/>
    </location>
</feature>
<dbReference type="EMBL" id="MU004241">
    <property type="protein sequence ID" value="KAF2665133.1"/>
    <property type="molecule type" value="Genomic_DNA"/>
</dbReference>
<dbReference type="PANTHER" id="PTHR40626:SF10">
    <property type="entry name" value="C2H2-TYPE DOMAIN-CONTAINING PROTEIN"/>
    <property type="match status" value="1"/>
</dbReference>
<dbReference type="GO" id="GO:0000978">
    <property type="term" value="F:RNA polymerase II cis-regulatory region sequence-specific DNA binding"/>
    <property type="evidence" value="ECO:0007669"/>
    <property type="project" value="InterPro"/>
</dbReference>
<keyword evidence="2" id="KW-0479">Metal-binding</keyword>
<protein>
    <recommendedName>
        <fullName evidence="9">C2H2-type domain-containing protein</fullName>
    </recommendedName>
</protein>
<dbReference type="InterPro" id="IPR007219">
    <property type="entry name" value="XnlR_reg_dom"/>
</dbReference>
<evidence type="ECO:0000256" key="1">
    <source>
        <dbReference type="ARBA" id="ARBA00004123"/>
    </source>
</evidence>
<evidence type="ECO:0000256" key="5">
    <source>
        <dbReference type="ARBA" id="ARBA00022833"/>
    </source>
</evidence>
<dbReference type="GO" id="GO:0005634">
    <property type="term" value="C:nucleus"/>
    <property type="evidence" value="ECO:0007669"/>
    <property type="project" value="UniProtKB-SubCell"/>
</dbReference>
<evidence type="ECO:0000313" key="11">
    <source>
        <dbReference type="Proteomes" id="UP000799302"/>
    </source>
</evidence>
<dbReference type="SMART" id="SM00355">
    <property type="entry name" value="ZnF_C2H2"/>
    <property type="match status" value="2"/>
</dbReference>
<dbReference type="InterPro" id="IPR013087">
    <property type="entry name" value="Znf_C2H2_type"/>
</dbReference>
<evidence type="ECO:0000313" key="10">
    <source>
        <dbReference type="EMBL" id="KAF2665133.1"/>
    </source>
</evidence>
<keyword evidence="3" id="KW-0677">Repeat</keyword>
<dbReference type="CDD" id="cd12148">
    <property type="entry name" value="fungal_TF_MHR"/>
    <property type="match status" value="1"/>
</dbReference>
<dbReference type="PANTHER" id="PTHR40626">
    <property type="entry name" value="MIP31509P"/>
    <property type="match status" value="1"/>
</dbReference>
<evidence type="ECO:0000256" key="4">
    <source>
        <dbReference type="ARBA" id="ARBA00022771"/>
    </source>
</evidence>
<keyword evidence="11" id="KW-1185">Reference proteome</keyword>
<dbReference type="SUPFAM" id="SSF57667">
    <property type="entry name" value="beta-beta-alpha zinc fingers"/>
    <property type="match status" value="1"/>
</dbReference>
<dbReference type="AlphaFoldDB" id="A0A6A6U1I1"/>
<evidence type="ECO:0000256" key="8">
    <source>
        <dbReference type="SAM" id="MobiDB-lite"/>
    </source>
</evidence>
<sequence length="687" mass="77590">MPRGRPKNVVPPCQYCHKQFKRQEHLLRHERTHTNERPFTCQCGQGFTRQDLLSRHMNIAHNSQHSETVSQAVQMPATGNDLETGTVDFNLFWNLDLMDQDMLPASLFDMEFSDLDSARSLEAPKQGNFAQFSSRLPTLADVDNANQDDIDDDADTYNSQEGRLRNGAESEPWDLSQSCYEDLLRGTQDFAIVVPSGCTIPAQTTLIRCMEKYHRCVQEYLPFIHSATFRVEHKPVELVLAMAALGSRYLFEKTQSYELYFLAKAVLFEKVRREEVQSASNFVSGQDVFACSQSQSLERLQTFILLLDFASWSTKMISRDALAMANQIAILARENGISETDEKAENIQWLAWIVIEERRRTLYAAYVLVNLQCIAFDIPPLILNHEIGLCLPGFAAQWRSASADQWEKAACQPDRGFKVQLRHLFSDSTSLEDTSNSTFANYLLIHGIIQEMCRECHKSIISMRLDNVKPIETALRRWQLCWENTQESKHDSNMDPLYAKGPLALTGAALLRLAYIRLSSGHNPSKNLLLYRNPDAMLQSTNLLQRSEQTNRAVIHAAHSLSIPVRLGIAFMTTTKTAISSLEQSICSLESAIFLKNWLELISTTVRISGPNDLSRVEKGLLGIITDIIKGTPLANTLTIMEDYGSHIQRMACTVIKIWAAIFQGVNVLDMENDIGAGLQLLVDSNR</sequence>
<evidence type="ECO:0000256" key="2">
    <source>
        <dbReference type="ARBA" id="ARBA00022723"/>
    </source>
</evidence>
<dbReference type="Gene3D" id="3.30.160.60">
    <property type="entry name" value="Classic Zinc Finger"/>
    <property type="match status" value="2"/>
</dbReference>
<reference evidence="10" key="1">
    <citation type="journal article" date="2020" name="Stud. Mycol.">
        <title>101 Dothideomycetes genomes: a test case for predicting lifestyles and emergence of pathogens.</title>
        <authorList>
            <person name="Haridas S."/>
            <person name="Albert R."/>
            <person name="Binder M."/>
            <person name="Bloem J."/>
            <person name="Labutti K."/>
            <person name="Salamov A."/>
            <person name="Andreopoulos B."/>
            <person name="Baker S."/>
            <person name="Barry K."/>
            <person name="Bills G."/>
            <person name="Bluhm B."/>
            <person name="Cannon C."/>
            <person name="Castanera R."/>
            <person name="Culley D."/>
            <person name="Daum C."/>
            <person name="Ezra D."/>
            <person name="Gonzalez J."/>
            <person name="Henrissat B."/>
            <person name="Kuo A."/>
            <person name="Liang C."/>
            <person name="Lipzen A."/>
            <person name="Lutzoni F."/>
            <person name="Magnuson J."/>
            <person name="Mondo S."/>
            <person name="Nolan M."/>
            <person name="Ohm R."/>
            <person name="Pangilinan J."/>
            <person name="Park H.-J."/>
            <person name="Ramirez L."/>
            <person name="Alfaro M."/>
            <person name="Sun H."/>
            <person name="Tritt A."/>
            <person name="Yoshinaga Y."/>
            <person name="Zwiers L.-H."/>
            <person name="Turgeon B."/>
            <person name="Goodwin S."/>
            <person name="Spatafora J."/>
            <person name="Crous P."/>
            <person name="Grigoriev I."/>
        </authorList>
    </citation>
    <scope>NUCLEOTIDE SEQUENCE</scope>
    <source>
        <strain evidence="10">CBS 115976</strain>
    </source>
</reference>
<keyword evidence="5" id="KW-0862">Zinc</keyword>
<evidence type="ECO:0000256" key="3">
    <source>
        <dbReference type="ARBA" id="ARBA00022737"/>
    </source>
</evidence>
<dbReference type="GO" id="GO:0000785">
    <property type="term" value="C:chromatin"/>
    <property type="evidence" value="ECO:0007669"/>
    <property type="project" value="TreeGrafter"/>
</dbReference>
<evidence type="ECO:0000256" key="6">
    <source>
        <dbReference type="ARBA" id="ARBA00023242"/>
    </source>
</evidence>
<comment type="subcellular location">
    <subcellularLocation>
        <location evidence="1">Nucleus</location>
    </subcellularLocation>
</comment>
<dbReference type="Pfam" id="PF00096">
    <property type="entry name" value="zf-C2H2"/>
    <property type="match status" value="2"/>
</dbReference>
<keyword evidence="4 7" id="KW-0863">Zinc-finger</keyword>
<name>A0A6A6U1I1_9PEZI</name>
<evidence type="ECO:0000256" key="7">
    <source>
        <dbReference type="PROSITE-ProRule" id="PRU00042"/>
    </source>
</evidence>
<dbReference type="PROSITE" id="PS50157">
    <property type="entry name" value="ZINC_FINGER_C2H2_2"/>
    <property type="match status" value="2"/>
</dbReference>
<dbReference type="GO" id="GO:0000981">
    <property type="term" value="F:DNA-binding transcription factor activity, RNA polymerase II-specific"/>
    <property type="evidence" value="ECO:0007669"/>
    <property type="project" value="InterPro"/>
</dbReference>
<dbReference type="GO" id="GO:0006351">
    <property type="term" value="P:DNA-templated transcription"/>
    <property type="evidence" value="ECO:0007669"/>
    <property type="project" value="InterPro"/>
</dbReference>
<gene>
    <name evidence="10" type="ORF">BT63DRAFT_85813</name>
</gene>
<feature type="domain" description="C2H2-type" evidence="9">
    <location>
        <begin position="11"/>
        <end position="38"/>
    </location>
</feature>
<dbReference type="GO" id="GO:0008270">
    <property type="term" value="F:zinc ion binding"/>
    <property type="evidence" value="ECO:0007669"/>
    <property type="project" value="UniProtKB-KW"/>
</dbReference>
<proteinExistence type="predicted"/>
<dbReference type="InterPro" id="IPR036236">
    <property type="entry name" value="Znf_C2H2_sf"/>
</dbReference>
<dbReference type="Pfam" id="PF04082">
    <property type="entry name" value="Fungal_trans"/>
    <property type="match status" value="1"/>
</dbReference>
<dbReference type="InterPro" id="IPR051059">
    <property type="entry name" value="VerF-like"/>
</dbReference>
<keyword evidence="6" id="KW-0539">Nucleus</keyword>
<evidence type="ECO:0000259" key="9">
    <source>
        <dbReference type="PROSITE" id="PS50157"/>
    </source>
</evidence>
<organism evidence="10 11">
    <name type="scientific">Microthyrium microscopicum</name>
    <dbReference type="NCBI Taxonomy" id="703497"/>
    <lineage>
        <taxon>Eukaryota</taxon>
        <taxon>Fungi</taxon>
        <taxon>Dikarya</taxon>
        <taxon>Ascomycota</taxon>
        <taxon>Pezizomycotina</taxon>
        <taxon>Dothideomycetes</taxon>
        <taxon>Dothideomycetes incertae sedis</taxon>
        <taxon>Microthyriales</taxon>
        <taxon>Microthyriaceae</taxon>
        <taxon>Microthyrium</taxon>
    </lineage>
</organism>
<dbReference type="PROSITE" id="PS00028">
    <property type="entry name" value="ZINC_FINGER_C2H2_1"/>
    <property type="match status" value="1"/>
</dbReference>